<evidence type="ECO:0000313" key="2">
    <source>
        <dbReference type="Proteomes" id="UP000320475"/>
    </source>
</evidence>
<accession>A0A507CWU9</accession>
<comment type="caution">
    <text evidence="1">The sequence shown here is derived from an EMBL/GenBank/DDBJ whole genome shotgun (WGS) entry which is preliminary data.</text>
</comment>
<gene>
    <name evidence="1" type="ORF">SeLEV6574_g04935</name>
</gene>
<dbReference type="AlphaFoldDB" id="A0A507CWU9"/>
<organism evidence="1 2">
    <name type="scientific">Synchytrium endobioticum</name>
    <dbReference type="NCBI Taxonomy" id="286115"/>
    <lineage>
        <taxon>Eukaryota</taxon>
        <taxon>Fungi</taxon>
        <taxon>Fungi incertae sedis</taxon>
        <taxon>Chytridiomycota</taxon>
        <taxon>Chytridiomycota incertae sedis</taxon>
        <taxon>Chytridiomycetes</taxon>
        <taxon>Synchytriales</taxon>
        <taxon>Synchytriaceae</taxon>
        <taxon>Synchytrium</taxon>
    </lineage>
</organism>
<name>A0A507CWU9_9FUNG</name>
<dbReference type="EMBL" id="QEAM01000214">
    <property type="protein sequence ID" value="TPX43654.1"/>
    <property type="molecule type" value="Genomic_DNA"/>
</dbReference>
<proteinExistence type="predicted"/>
<sequence>MSDAFNESGYPETYPKCRTVDRKANQRIVEDIREAVNDFRTIDIPAMNNIGKFDGLDHQTWVTDLIRKRAVYHFVEEIGELVNRLHYKRDIDLVEKDALYQWGYQTGPYRLIRNVMAHNPHRAVKFPGMRAGAYEHLYLAITEAFAHLDEMVEKLNLVKV</sequence>
<dbReference type="Proteomes" id="UP000320475">
    <property type="component" value="Unassembled WGS sequence"/>
</dbReference>
<reference evidence="1 2" key="1">
    <citation type="journal article" date="2019" name="Sci. Rep.">
        <title>Comparative genomics of chytrid fungi reveal insights into the obligate biotrophic and pathogenic lifestyle of Synchytrium endobioticum.</title>
        <authorList>
            <person name="van de Vossenberg B.T.L.H."/>
            <person name="Warris S."/>
            <person name="Nguyen H.D.T."/>
            <person name="van Gent-Pelzer M.P.E."/>
            <person name="Joly D.L."/>
            <person name="van de Geest H.C."/>
            <person name="Bonants P.J.M."/>
            <person name="Smith D.S."/>
            <person name="Levesque C.A."/>
            <person name="van der Lee T.A.J."/>
        </authorList>
    </citation>
    <scope>NUCLEOTIDE SEQUENCE [LARGE SCALE GENOMIC DNA]</scope>
    <source>
        <strain evidence="1 2">LEV6574</strain>
    </source>
</reference>
<protein>
    <submittedName>
        <fullName evidence="1">Uncharacterized protein</fullName>
    </submittedName>
</protein>
<evidence type="ECO:0000313" key="1">
    <source>
        <dbReference type="EMBL" id="TPX43654.1"/>
    </source>
</evidence>
<dbReference type="VEuPathDB" id="FungiDB:SeMB42_g04461"/>